<dbReference type="Proteomes" id="UP001157502">
    <property type="component" value="Chromosome 30"/>
</dbReference>
<name>A0ACC2FCH0_DALPE</name>
<evidence type="ECO:0000313" key="2">
    <source>
        <dbReference type="Proteomes" id="UP001157502"/>
    </source>
</evidence>
<organism evidence="1 2">
    <name type="scientific">Dallia pectoralis</name>
    <name type="common">Alaska blackfish</name>
    <dbReference type="NCBI Taxonomy" id="75939"/>
    <lineage>
        <taxon>Eukaryota</taxon>
        <taxon>Metazoa</taxon>
        <taxon>Chordata</taxon>
        <taxon>Craniata</taxon>
        <taxon>Vertebrata</taxon>
        <taxon>Euteleostomi</taxon>
        <taxon>Actinopterygii</taxon>
        <taxon>Neopterygii</taxon>
        <taxon>Teleostei</taxon>
        <taxon>Protacanthopterygii</taxon>
        <taxon>Esociformes</taxon>
        <taxon>Umbridae</taxon>
        <taxon>Dallia</taxon>
    </lineage>
</organism>
<keyword evidence="2" id="KW-1185">Reference proteome</keyword>
<accession>A0ACC2FCH0</accession>
<reference evidence="1" key="1">
    <citation type="submission" date="2021-05" db="EMBL/GenBank/DDBJ databases">
        <authorList>
            <person name="Pan Q."/>
            <person name="Jouanno E."/>
            <person name="Zahm M."/>
            <person name="Klopp C."/>
            <person name="Cabau C."/>
            <person name="Louis A."/>
            <person name="Berthelot C."/>
            <person name="Parey E."/>
            <person name="Roest Crollius H."/>
            <person name="Montfort J."/>
            <person name="Robinson-Rechavi M."/>
            <person name="Bouchez O."/>
            <person name="Lampietro C."/>
            <person name="Lopez Roques C."/>
            <person name="Donnadieu C."/>
            <person name="Postlethwait J."/>
            <person name="Bobe J."/>
            <person name="Dillon D."/>
            <person name="Chandos A."/>
            <person name="von Hippel F."/>
            <person name="Guiguen Y."/>
        </authorList>
    </citation>
    <scope>NUCLEOTIDE SEQUENCE</scope>
    <source>
        <strain evidence="1">YG-Jan2019</strain>
    </source>
</reference>
<dbReference type="EMBL" id="CM055757">
    <property type="protein sequence ID" value="KAJ7989054.1"/>
    <property type="molecule type" value="Genomic_DNA"/>
</dbReference>
<protein>
    <submittedName>
        <fullName evidence="1">Uncharacterized protein</fullName>
    </submittedName>
</protein>
<proteinExistence type="predicted"/>
<evidence type="ECO:0000313" key="1">
    <source>
        <dbReference type="EMBL" id="KAJ7989054.1"/>
    </source>
</evidence>
<sequence>MRPKDLRQGSGTKTFLEAMHGGKVHLARFVLDALDNRIIDSKTENGRAPLMFAVCLHDEVHRTKFTRLLLEKGADVNCQDEHGRTSLSLACELGHLDVVKLLVQFNADPDVSDAWGNSALMYAAYNGHSQVLDFLVRAFKKLGLKLDHTNQAGHSAVQVANFFGHDQCVQALNSGRRGVTSDDLLGEVGIGKTAGTEIHQPNRLPRQVLERFSKQFHSQDDDHLPGIFQRQLRVEDGNGLWERIRCQNQSLDRNGNRLERAQSEEVQADIYAARHAQNCCKQRDMREIQTLSHQPDSSRNEVSRNRGAKQDVPASNPLRIKAKPLDLDLLSARKQSYQGDMRETSLSCIQLKRASLQEERSPIAKAEYQEIAGQVTNDAVRNVLGAKALRAREDSTRPAKKENNEFAPSVRGGSLKRGLLQPNRRLNKLLFHRAEMEPEKIPARPPGFSGLGSRLMRRFTAPEFMRLVMDCSGSSGGRGRMSRSETFPFSHAHQRVNSQPSVDSISGVKCEFESSSLSVALE</sequence>
<comment type="caution">
    <text evidence="1">The sequence shown here is derived from an EMBL/GenBank/DDBJ whole genome shotgun (WGS) entry which is preliminary data.</text>
</comment>
<gene>
    <name evidence="1" type="ORF">DPEC_G00315570</name>
</gene>